<dbReference type="InterPro" id="IPR013097">
    <property type="entry name" value="Dabb"/>
</dbReference>
<dbReference type="PANTHER" id="PTHR48011:SF4">
    <property type="entry name" value="MITOGEN-ACTIVATED PROTEIN KINASE KINASE KINASE 19"/>
    <property type="match status" value="1"/>
</dbReference>
<gene>
    <name evidence="17" type="ORF">EZV62_020644</name>
</gene>
<evidence type="ECO:0000256" key="12">
    <source>
        <dbReference type="ARBA" id="ARBA00048329"/>
    </source>
</evidence>
<dbReference type="Pfam" id="PF00069">
    <property type="entry name" value="Pkinase"/>
    <property type="match status" value="1"/>
</dbReference>
<dbReference type="GO" id="GO:0006970">
    <property type="term" value="P:response to osmotic stress"/>
    <property type="evidence" value="ECO:0007669"/>
    <property type="project" value="UniProtKB-ARBA"/>
</dbReference>
<evidence type="ECO:0000256" key="3">
    <source>
        <dbReference type="ARBA" id="ARBA00022527"/>
    </source>
</evidence>
<evidence type="ECO:0000313" key="17">
    <source>
        <dbReference type="EMBL" id="TXG55388.1"/>
    </source>
</evidence>
<dbReference type="AlphaFoldDB" id="A0A5C7HF82"/>
<evidence type="ECO:0000259" key="16">
    <source>
        <dbReference type="PROSITE" id="PS51502"/>
    </source>
</evidence>
<keyword evidence="6" id="KW-0938">Abscisic acid signaling pathway</keyword>
<evidence type="ECO:0000256" key="13">
    <source>
        <dbReference type="PROSITE-ProRule" id="PRU10141"/>
    </source>
</evidence>
<dbReference type="Gene3D" id="1.10.510.10">
    <property type="entry name" value="Transferase(Phosphotransferase) domain 1"/>
    <property type="match status" value="1"/>
</dbReference>
<accession>A0A5C7HF82</accession>
<evidence type="ECO:0000256" key="8">
    <source>
        <dbReference type="ARBA" id="ARBA00022777"/>
    </source>
</evidence>
<keyword evidence="10" id="KW-0539">Nucleus</keyword>
<dbReference type="PROSITE" id="PS00108">
    <property type="entry name" value="PROTEIN_KINASE_ST"/>
    <property type="match status" value="1"/>
</dbReference>
<keyword evidence="5" id="KW-0808">Transferase</keyword>
<keyword evidence="7 13" id="KW-0547">Nucleotide-binding</keyword>
<dbReference type="InterPro" id="IPR011009">
    <property type="entry name" value="Kinase-like_dom_sf"/>
</dbReference>
<evidence type="ECO:0000256" key="6">
    <source>
        <dbReference type="ARBA" id="ARBA00022682"/>
    </source>
</evidence>
<dbReference type="GO" id="GO:0019901">
    <property type="term" value="F:protein kinase binding"/>
    <property type="evidence" value="ECO:0007669"/>
    <property type="project" value="UniProtKB-ARBA"/>
</dbReference>
<proteinExistence type="predicted"/>
<evidence type="ECO:0000256" key="14">
    <source>
        <dbReference type="SAM" id="SignalP"/>
    </source>
</evidence>
<dbReference type="Pfam" id="PF07876">
    <property type="entry name" value="Dabb"/>
    <property type="match status" value="1"/>
</dbReference>
<sequence length="759" mass="85313">MHWTRGHTIGHGSSATVSLATSLLSGKVFAAKSAELSESEFLQREQKILSSLNSPHIITYKGCDITSENNKLMYNLFMEYAAGGTLTNVIRRHGGGGRLDEPTIANYTRQILQGLEYVHSNGLVHCDIKGRNILITESGAKIADFGCAKWQSEEVSSRGGTPMFMAPEVARGEHQGFASDIWAVGCTVIEMASGGQPWSDATDPVTVLYRIAYSGELPELPGCLSKQAKDFLSKCLRRNPKERWTATQLLSHSFLEQFNSCTTKPIQESNSSTSNSPTSILDQDKIWNSLVDETQTTSLGNLIPSSSLNRVTDERIRRLTSFCDGQQGPSWSWDDEISWITVRENNNNMIITTIMDDEIEGKDDMICGPVLLDSISGGLEKQKGASHIHTMLTQALASNPFPNSLTYFHRQNPLLFSPSGSLNVSRVNEAMSMRLPRGRNCRMTFSASKEQSSSVNVDKKRKVVEHICLLKAKNDLSEEEEKDMLDYLYTSQYQMGGIVAISLGRISNQNVEDHTHAVFMRFQRKEDLEKFYENPFYLRVLKENVTPYCHGLLKVDYESEVEDDILLIFRKGEEFNFGVEFVLLIAFVESAVNEHIEDALASLGKLTAEFPSLIVQSTQGSNFNLSSKEYTHGVVIRFRSSEAFEIFMGSSEYKDVRKLTDSFGIFHICEFSYLLDMNLYVFVLICGAPSSSQSPGKRFPFIFVLIQWALRLCSKNLIVLRLVFSYSFKLRVYMKGWIHTCNIIHGMLEMNEVHSASNR</sequence>
<dbReference type="PROSITE" id="PS51502">
    <property type="entry name" value="S_R_A_B_BARREL"/>
    <property type="match status" value="2"/>
</dbReference>
<comment type="catalytic activity">
    <reaction evidence="12">
        <text>L-seryl-[protein] + ATP = O-phospho-L-seryl-[protein] + ADP + H(+)</text>
        <dbReference type="Rhea" id="RHEA:17989"/>
        <dbReference type="Rhea" id="RHEA-COMP:9863"/>
        <dbReference type="Rhea" id="RHEA-COMP:11604"/>
        <dbReference type="ChEBI" id="CHEBI:15378"/>
        <dbReference type="ChEBI" id="CHEBI:29999"/>
        <dbReference type="ChEBI" id="CHEBI:30616"/>
        <dbReference type="ChEBI" id="CHEBI:83421"/>
        <dbReference type="ChEBI" id="CHEBI:456216"/>
        <dbReference type="EC" id="2.7.11.25"/>
    </reaction>
</comment>
<comment type="subcellular location">
    <subcellularLocation>
        <location evidence="1">Nucleus</location>
    </subcellularLocation>
</comment>
<name>A0A5C7HF82_9ROSI</name>
<feature type="domain" description="Stress-response A/B barrel" evidence="16">
    <location>
        <begin position="579"/>
        <end position="677"/>
    </location>
</feature>
<dbReference type="GO" id="GO:0005634">
    <property type="term" value="C:nucleus"/>
    <property type="evidence" value="ECO:0007669"/>
    <property type="project" value="UniProtKB-SubCell"/>
</dbReference>
<evidence type="ECO:0000256" key="4">
    <source>
        <dbReference type="ARBA" id="ARBA00022553"/>
    </source>
</evidence>
<feature type="chain" id="PRO_5022989903" description="mitogen-activated protein kinase kinase kinase" evidence="14">
    <location>
        <begin position="31"/>
        <end position="759"/>
    </location>
</feature>
<dbReference type="SUPFAM" id="SSF54909">
    <property type="entry name" value="Dimeric alpha+beta barrel"/>
    <property type="match status" value="2"/>
</dbReference>
<dbReference type="InterPro" id="IPR008271">
    <property type="entry name" value="Ser/Thr_kinase_AS"/>
</dbReference>
<keyword evidence="8" id="KW-0418">Kinase</keyword>
<evidence type="ECO:0000256" key="10">
    <source>
        <dbReference type="ARBA" id="ARBA00023242"/>
    </source>
</evidence>
<dbReference type="SMART" id="SM00220">
    <property type="entry name" value="S_TKc"/>
    <property type="match status" value="1"/>
</dbReference>
<dbReference type="GO" id="GO:0004709">
    <property type="term" value="F:MAP kinase kinase kinase activity"/>
    <property type="evidence" value="ECO:0007669"/>
    <property type="project" value="UniProtKB-EC"/>
</dbReference>
<keyword evidence="18" id="KW-1185">Reference proteome</keyword>
<dbReference type="FunFam" id="1.10.510.10:FF:000852">
    <property type="entry name" value="Mitogen-activated protein kinase kinase kinase 17"/>
    <property type="match status" value="1"/>
</dbReference>
<dbReference type="GO" id="GO:0005524">
    <property type="term" value="F:ATP binding"/>
    <property type="evidence" value="ECO:0007669"/>
    <property type="project" value="UniProtKB-UniRule"/>
</dbReference>
<keyword evidence="9 13" id="KW-0067">ATP-binding</keyword>
<dbReference type="SUPFAM" id="SSF56112">
    <property type="entry name" value="Protein kinase-like (PK-like)"/>
    <property type="match status" value="1"/>
</dbReference>
<dbReference type="EMBL" id="VAHF01000009">
    <property type="protein sequence ID" value="TXG55388.1"/>
    <property type="molecule type" value="Genomic_DNA"/>
</dbReference>
<keyword evidence="4" id="KW-0597">Phosphoprotein</keyword>
<evidence type="ECO:0000256" key="9">
    <source>
        <dbReference type="ARBA" id="ARBA00022840"/>
    </source>
</evidence>
<dbReference type="Proteomes" id="UP000323000">
    <property type="component" value="Chromosome 9"/>
</dbReference>
<keyword evidence="14" id="KW-0732">Signal</keyword>
<dbReference type="SMART" id="SM00886">
    <property type="entry name" value="Dabb"/>
    <property type="match status" value="2"/>
</dbReference>
<dbReference type="GO" id="GO:0009738">
    <property type="term" value="P:abscisic acid-activated signaling pathway"/>
    <property type="evidence" value="ECO:0007669"/>
    <property type="project" value="UniProtKB-KW"/>
</dbReference>
<dbReference type="CDD" id="cd06606">
    <property type="entry name" value="STKc_MAPKKK"/>
    <property type="match status" value="1"/>
</dbReference>
<dbReference type="EC" id="2.7.11.25" evidence="2"/>
<evidence type="ECO:0000256" key="2">
    <source>
        <dbReference type="ARBA" id="ARBA00012406"/>
    </source>
</evidence>
<dbReference type="PROSITE" id="PS00107">
    <property type="entry name" value="PROTEIN_KINASE_ATP"/>
    <property type="match status" value="1"/>
</dbReference>
<dbReference type="InterPro" id="IPR011008">
    <property type="entry name" value="Dimeric_a/b-barrel"/>
</dbReference>
<evidence type="ECO:0000256" key="7">
    <source>
        <dbReference type="ARBA" id="ARBA00022741"/>
    </source>
</evidence>
<comment type="caution">
    <text evidence="17">The sequence shown here is derived from an EMBL/GenBank/DDBJ whole genome shotgun (WGS) entry which is preliminary data.</text>
</comment>
<comment type="catalytic activity">
    <reaction evidence="11">
        <text>L-threonyl-[protein] + ATP = O-phospho-L-threonyl-[protein] + ADP + H(+)</text>
        <dbReference type="Rhea" id="RHEA:46608"/>
        <dbReference type="Rhea" id="RHEA-COMP:11060"/>
        <dbReference type="Rhea" id="RHEA-COMP:11605"/>
        <dbReference type="ChEBI" id="CHEBI:15378"/>
        <dbReference type="ChEBI" id="CHEBI:30013"/>
        <dbReference type="ChEBI" id="CHEBI:30616"/>
        <dbReference type="ChEBI" id="CHEBI:61977"/>
        <dbReference type="ChEBI" id="CHEBI:456216"/>
        <dbReference type="EC" id="2.7.11.25"/>
    </reaction>
</comment>
<dbReference type="OrthoDB" id="275301at2759"/>
<dbReference type="PANTHER" id="PTHR48011">
    <property type="entry name" value="CCR4-NOT TRANSCRIPTIONAL COMPLEX SUBUNIT CAF120-RELATED"/>
    <property type="match status" value="1"/>
</dbReference>
<organism evidence="17 18">
    <name type="scientific">Acer yangbiense</name>
    <dbReference type="NCBI Taxonomy" id="1000413"/>
    <lineage>
        <taxon>Eukaryota</taxon>
        <taxon>Viridiplantae</taxon>
        <taxon>Streptophyta</taxon>
        <taxon>Embryophyta</taxon>
        <taxon>Tracheophyta</taxon>
        <taxon>Spermatophyta</taxon>
        <taxon>Magnoliopsida</taxon>
        <taxon>eudicotyledons</taxon>
        <taxon>Gunneridae</taxon>
        <taxon>Pentapetalae</taxon>
        <taxon>rosids</taxon>
        <taxon>malvids</taxon>
        <taxon>Sapindales</taxon>
        <taxon>Sapindaceae</taxon>
        <taxon>Hippocastanoideae</taxon>
        <taxon>Acereae</taxon>
        <taxon>Acer</taxon>
    </lineage>
</organism>
<evidence type="ECO:0000256" key="1">
    <source>
        <dbReference type="ARBA" id="ARBA00004123"/>
    </source>
</evidence>
<dbReference type="PROSITE" id="PS50011">
    <property type="entry name" value="PROTEIN_KINASE_DOM"/>
    <property type="match status" value="1"/>
</dbReference>
<evidence type="ECO:0000256" key="5">
    <source>
        <dbReference type="ARBA" id="ARBA00022679"/>
    </source>
</evidence>
<evidence type="ECO:0000313" key="18">
    <source>
        <dbReference type="Proteomes" id="UP000323000"/>
    </source>
</evidence>
<protein>
    <recommendedName>
        <fullName evidence="2">mitogen-activated protein kinase kinase kinase</fullName>
        <ecNumber evidence="2">2.7.11.25</ecNumber>
    </recommendedName>
</protein>
<evidence type="ECO:0000256" key="11">
    <source>
        <dbReference type="ARBA" id="ARBA00047559"/>
    </source>
</evidence>
<dbReference type="InterPro" id="IPR052751">
    <property type="entry name" value="Plant_MAPKKK"/>
</dbReference>
<reference evidence="18" key="1">
    <citation type="journal article" date="2019" name="Gigascience">
        <title>De novo genome assembly of the endangered Acer yangbiense, a plant species with extremely small populations endemic to Yunnan Province, China.</title>
        <authorList>
            <person name="Yang J."/>
            <person name="Wariss H.M."/>
            <person name="Tao L."/>
            <person name="Zhang R."/>
            <person name="Yun Q."/>
            <person name="Hollingsworth P."/>
            <person name="Dao Z."/>
            <person name="Luo G."/>
            <person name="Guo H."/>
            <person name="Ma Y."/>
            <person name="Sun W."/>
        </authorList>
    </citation>
    <scope>NUCLEOTIDE SEQUENCE [LARGE SCALE GENOMIC DNA]</scope>
    <source>
        <strain evidence="18">cv. Malutang</strain>
    </source>
</reference>
<dbReference type="Gene3D" id="3.30.70.100">
    <property type="match status" value="2"/>
</dbReference>
<evidence type="ECO:0000259" key="15">
    <source>
        <dbReference type="PROSITE" id="PS50011"/>
    </source>
</evidence>
<feature type="domain" description="Protein kinase" evidence="15">
    <location>
        <begin position="3"/>
        <end position="255"/>
    </location>
</feature>
<feature type="signal peptide" evidence="14">
    <location>
        <begin position="1"/>
        <end position="30"/>
    </location>
</feature>
<dbReference type="InterPro" id="IPR017441">
    <property type="entry name" value="Protein_kinase_ATP_BS"/>
</dbReference>
<keyword evidence="3" id="KW-0723">Serine/threonine-protein kinase</keyword>
<dbReference type="InterPro" id="IPR000719">
    <property type="entry name" value="Prot_kinase_dom"/>
</dbReference>
<feature type="binding site" evidence="13">
    <location>
        <position position="32"/>
    </location>
    <ligand>
        <name>ATP</name>
        <dbReference type="ChEBI" id="CHEBI:30616"/>
    </ligand>
</feature>
<feature type="domain" description="Stress-response A/B barrel" evidence="16">
    <location>
        <begin position="464"/>
        <end position="557"/>
    </location>
</feature>